<evidence type="ECO:0000313" key="4">
    <source>
        <dbReference type="Proteomes" id="UP000325122"/>
    </source>
</evidence>
<organism evidence="3 4">
    <name type="scientific">Alkalicaulis satelles</name>
    <dbReference type="NCBI Taxonomy" id="2609175"/>
    <lineage>
        <taxon>Bacteria</taxon>
        <taxon>Pseudomonadati</taxon>
        <taxon>Pseudomonadota</taxon>
        <taxon>Alphaproteobacteria</taxon>
        <taxon>Maricaulales</taxon>
        <taxon>Maricaulaceae</taxon>
        <taxon>Alkalicaulis</taxon>
    </lineage>
</organism>
<keyword evidence="2" id="KW-0100">Branched-chain amino acid biosynthesis</keyword>
<dbReference type="Gene3D" id="3.40.50.300">
    <property type="entry name" value="P-loop containing nucleotide triphosphate hydrolases"/>
    <property type="match status" value="1"/>
</dbReference>
<reference evidence="3 4" key="1">
    <citation type="submission" date="2019-09" db="EMBL/GenBank/DDBJ databases">
        <authorList>
            <person name="Kevbrin V."/>
            <person name="Grouzdev D.S."/>
        </authorList>
    </citation>
    <scope>NUCLEOTIDE SEQUENCE [LARGE SCALE GENOMIC DNA]</scope>
    <source>
        <strain evidence="3 4">G-192</strain>
    </source>
</reference>
<name>A0A5M6ZF47_9PROT</name>
<dbReference type="SUPFAM" id="SSF52540">
    <property type="entry name" value="P-loop containing nucleoside triphosphate hydrolases"/>
    <property type="match status" value="1"/>
</dbReference>
<dbReference type="GO" id="GO:0009082">
    <property type="term" value="P:branched-chain amino acid biosynthetic process"/>
    <property type="evidence" value="ECO:0007669"/>
    <property type="project" value="UniProtKB-KW"/>
</dbReference>
<dbReference type="PANTHER" id="PTHR42743">
    <property type="entry name" value="AMINO-ACID AMINOTRANSFERASE"/>
    <property type="match status" value="1"/>
</dbReference>
<evidence type="ECO:0000256" key="1">
    <source>
        <dbReference type="ARBA" id="ARBA00009320"/>
    </source>
</evidence>
<evidence type="ECO:0000313" key="3">
    <source>
        <dbReference type="EMBL" id="KAA5802387.1"/>
    </source>
</evidence>
<dbReference type="GO" id="GO:0016787">
    <property type="term" value="F:hydrolase activity"/>
    <property type="evidence" value="ECO:0007669"/>
    <property type="project" value="UniProtKB-KW"/>
</dbReference>
<protein>
    <submittedName>
        <fullName evidence="3">HAD family hydrolase</fullName>
    </submittedName>
</protein>
<accession>A0A5M6ZF47</accession>
<keyword evidence="2" id="KW-0028">Amino-acid biosynthesis</keyword>
<evidence type="ECO:0000256" key="2">
    <source>
        <dbReference type="ARBA" id="ARBA00023304"/>
    </source>
</evidence>
<dbReference type="AlphaFoldDB" id="A0A5M6ZF47"/>
<dbReference type="RefSeq" id="WP_150023637.1">
    <property type="nucleotide sequence ID" value="NZ_VWOJ01000003.1"/>
</dbReference>
<keyword evidence="3" id="KW-0378">Hydrolase</keyword>
<sequence>MRLAMWSGPRNLSTALMYAFGSRADCAVIDEPFYAAYLARTGLDHPMRDAVIAAGETDPDAVIAHLTGPVPGGKALFYQKHMCHHMLDGFRRDWLDQCANVFLIRHPARVAASFDARHENPTLEDLGVPQQSALFDEVAARGLPAFIIDSADIRAYPRAALTALCEALGIGFDPAMLSWTAGGRPEDGVWGPHWYAAVHASTGFAGPEGDLPVLPARLQGVADAAMETYQRLHALRLKPV</sequence>
<comment type="caution">
    <text evidence="3">The sequence shown here is derived from an EMBL/GenBank/DDBJ whole genome shotgun (WGS) entry which is preliminary data.</text>
</comment>
<dbReference type="EMBL" id="VWOJ01000003">
    <property type="protein sequence ID" value="KAA5802387.1"/>
    <property type="molecule type" value="Genomic_DNA"/>
</dbReference>
<dbReference type="Pfam" id="PF19798">
    <property type="entry name" value="Sulfotransfer_5"/>
    <property type="match status" value="1"/>
</dbReference>
<gene>
    <name evidence="3" type="ORF">F1654_11230</name>
</gene>
<dbReference type="InterPro" id="IPR027417">
    <property type="entry name" value="P-loop_NTPase"/>
</dbReference>
<keyword evidence="4" id="KW-1185">Reference proteome</keyword>
<comment type="similarity">
    <text evidence="1">Belongs to the class-IV pyridoxal-phosphate-dependent aminotransferase family.</text>
</comment>
<dbReference type="Proteomes" id="UP000325122">
    <property type="component" value="Unassembled WGS sequence"/>
</dbReference>
<dbReference type="PANTHER" id="PTHR42743:SF11">
    <property type="entry name" value="AMINODEOXYCHORISMATE LYASE"/>
    <property type="match status" value="1"/>
</dbReference>
<proteinExistence type="inferred from homology"/>
<dbReference type="InterPro" id="IPR050571">
    <property type="entry name" value="Class-IV_PLP-Dep_Aminotrnsfr"/>
</dbReference>